<keyword evidence="2" id="KW-0812">Transmembrane</keyword>
<dbReference type="AlphaFoldDB" id="A0A7S3MZ56"/>
<evidence type="ECO:0000256" key="1">
    <source>
        <dbReference type="SAM" id="MobiDB-lite"/>
    </source>
</evidence>
<feature type="transmembrane region" description="Helical" evidence="2">
    <location>
        <begin position="85"/>
        <end position="103"/>
    </location>
</feature>
<feature type="transmembrane region" description="Helical" evidence="2">
    <location>
        <begin position="47"/>
        <end position="65"/>
    </location>
</feature>
<feature type="region of interest" description="Disordered" evidence="1">
    <location>
        <begin position="120"/>
        <end position="140"/>
    </location>
</feature>
<accession>A0A7S3MZ56</accession>
<protein>
    <submittedName>
        <fullName evidence="3">Uncharacterized protein</fullName>
    </submittedName>
</protein>
<reference evidence="3" key="1">
    <citation type="submission" date="2021-01" db="EMBL/GenBank/DDBJ databases">
        <authorList>
            <person name="Corre E."/>
            <person name="Pelletier E."/>
            <person name="Niang G."/>
            <person name="Scheremetjew M."/>
            <person name="Finn R."/>
            <person name="Kale V."/>
            <person name="Holt S."/>
            <person name="Cochrane G."/>
            <person name="Meng A."/>
            <person name="Brown T."/>
            <person name="Cohen L."/>
        </authorList>
    </citation>
    <scope>NUCLEOTIDE SEQUENCE</scope>
    <source>
        <strain evidence="3">S3</strain>
    </source>
</reference>
<evidence type="ECO:0000256" key="2">
    <source>
        <dbReference type="SAM" id="Phobius"/>
    </source>
</evidence>
<sequence length="168" mass="19108">MRKMEDFQKFTIKRKTTNLIVAQQILRSLENTQLLRMKTLASSKAQLLPLATILNFLATKVINLISSRRLSSEHPTSTSSPSQQMLLATAPVMTIILALRLLSLGQADLKVSRPLLRSNPHRLKQSFPRSKHEPKMEAVNKSQMIRKSLNLNPARSSRLKKILQYLQP</sequence>
<dbReference type="EMBL" id="HBIH01015768">
    <property type="protein sequence ID" value="CAE0325761.1"/>
    <property type="molecule type" value="Transcribed_RNA"/>
</dbReference>
<organism evidence="3">
    <name type="scientific">Strombidium inclinatum</name>
    <dbReference type="NCBI Taxonomy" id="197538"/>
    <lineage>
        <taxon>Eukaryota</taxon>
        <taxon>Sar</taxon>
        <taxon>Alveolata</taxon>
        <taxon>Ciliophora</taxon>
        <taxon>Intramacronucleata</taxon>
        <taxon>Spirotrichea</taxon>
        <taxon>Oligotrichia</taxon>
        <taxon>Strombidiidae</taxon>
        <taxon>Strombidium</taxon>
    </lineage>
</organism>
<keyword evidence="2" id="KW-0472">Membrane</keyword>
<proteinExistence type="predicted"/>
<keyword evidence="2" id="KW-1133">Transmembrane helix</keyword>
<gene>
    <name evidence="3" type="ORF">SINC0208_LOCUS6386</name>
</gene>
<evidence type="ECO:0000313" key="3">
    <source>
        <dbReference type="EMBL" id="CAE0325761.1"/>
    </source>
</evidence>
<name>A0A7S3MZ56_9SPIT</name>